<evidence type="ECO:0000256" key="1">
    <source>
        <dbReference type="SAM" id="MobiDB-lite"/>
    </source>
</evidence>
<feature type="signal peptide" evidence="3">
    <location>
        <begin position="1"/>
        <end position="18"/>
    </location>
</feature>
<evidence type="ECO:0000256" key="2">
    <source>
        <dbReference type="SAM" id="Phobius"/>
    </source>
</evidence>
<keyword evidence="2" id="KW-0472">Membrane</keyword>
<evidence type="ECO:0000313" key="4">
    <source>
        <dbReference type="EMBL" id="HIX06584.1"/>
    </source>
</evidence>
<evidence type="ECO:0000313" key="5">
    <source>
        <dbReference type="Proteomes" id="UP000824193"/>
    </source>
</evidence>
<feature type="compositionally biased region" description="Pro residues" evidence="1">
    <location>
        <begin position="305"/>
        <end position="323"/>
    </location>
</feature>
<sequence>MIRRFSAALLALCLAVLAAGPFAVRADAPTLEDTLDKVRRLEALAEDWAGEHPDADPVTLTVNYLCGARYDDPLWSLVLGGENEAFNDRVAQSDASLASLRVLKNVTLPTGETVDFLHLAAAAGAGYSYGMPQIVCSWGGDCVQLAASVQGLSEEAEVCYEALSASFCDPGGSGYFPLSDWLADVDGVNIGQRLGEGQSFSAALEDYYAALAEADDPAAARSQEFVACQFGGADTGDAEGFRALVWKTFFSDAGVQLFLLANEYADVSGEGQTVLRADMEAPLRAACMLAADRLAADLDGAVVTPPAPTPGPEATPAPTPVPESPEAAGPWAAVRRDPGLLLGAMGLLAAAFLAVAAALWRLRDR</sequence>
<comment type="caution">
    <text evidence="4">The sequence shown here is derived from an EMBL/GenBank/DDBJ whole genome shotgun (WGS) entry which is preliminary data.</text>
</comment>
<dbReference type="Proteomes" id="UP000824193">
    <property type="component" value="Unassembled WGS sequence"/>
</dbReference>
<protein>
    <submittedName>
        <fullName evidence="4">Uncharacterized protein</fullName>
    </submittedName>
</protein>
<dbReference type="AlphaFoldDB" id="A0A9D1V6C1"/>
<evidence type="ECO:0000256" key="3">
    <source>
        <dbReference type="SAM" id="SignalP"/>
    </source>
</evidence>
<keyword evidence="2" id="KW-0812">Transmembrane</keyword>
<organism evidence="4 5">
    <name type="scientific">Candidatus Allofournierella pullicola</name>
    <dbReference type="NCBI Taxonomy" id="2838596"/>
    <lineage>
        <taxon>Bacteria</taxon>
        <taxon>Bacillati</taxon>
        <taxon>Bacillota</taxon>
        <taxon>Clostridia</taxon>
        <taxon>Eubacteriales</taxon>
        <taxon>Oscillospiraceae</taxon>
        <taxon>Allofournierella</taxon>
    </lineage>
</organism>
<reference evidence="4" key="2">
    <citation type="submission" date="2021-04" db="EMBL/GenBank/DDBJ databases">
        <authorList>
            <person name="Gilroy R."/>
        </authorList>
    </citation>
    <scope>NUCLEOTIDE SEQUENCE</scope>
    <source>
        <strain evidence="4">2239</strain>
    </source>
</reference>
<dbReference type="EMBL" id="DXFW01000038">
    <property type="protein sequence ID" value="HIX06584.1"/>
    <property type="molecule type" value="Genomic_DNA"/>
</dbReference>
<proteinExistence type="predicted"/>
<reference evidence="4" key="1">
    <citation type="journal article" date="2021" name="PeerJ">
        <title>Extensive microbial diversity within the chicken gut microbiome revealed by metagenomics and culture.</title>
        <authorList>
            <person name="Gilroy R."/>
            <person name="Ravi A."/>
            <person name="Getino M."/>
            <person name="Pursley I."/>
            <person name="Horton D.L."/>
            <person name="Alikhan N.F."/>
            <person name="Baker D."/>
            <person name="Gharbi K."/>
            <person name="Hall N."/>
            <person name="Watson M."/>
            <person name="Adriaenssens E.M."/>
            <person name="Foster-Nyarko E."/>
            <person name="Jarju S."/>
            <person name="Secka A."/>
            <person name="Antonio M."/>
            <person name="Oren A."/>
            <person name="Chaudhuri R.R."/>
            <person name="La Ragione R."/>
            <person name="Hildebrand F."/>
            <person name="Pallen M.J."/>
        </authorList>
    </citation>
    <scope>NUCLEOTIDE SEQUENCE</scope>
    <source>
        <strain evidence="4">2239</strain>
    </source>
</reference>
<accession>A0A9D1V6C1</accession>
<keyword evidence="3" id="KW-0732">Signal</keyword>
<name>A0A9D1V6C1_9FIRM</name>
<feature type="region of interest" description="Disordered" evidence="1">
    <location>
        <begin position="301"/>
        <end position="329"/>
    </location>
</feature>
<feature type="chain" id="PRO_5039193217" evidence="3">
    <location>
        <begin position="19"/>
        <end position="365"/>
    </location>
</feature>
<keyword evidence="2" id="KW-1133">Transmembrane helix</keyword>
<feature type="transmembrane region" description="Helical" evidence="2">
    <location>
        <begin position="340"/>
        <end position="360"/>
    </location>
</feature>
<gene>
    <name evidence="4" type="ORF">H9865_10905</name>
</gene>